<protein>
    <submittedName>
        <fullName evidence="10">Response regulator transcription factor</fullName>
    </submittedName>
</protein>
<evidence type="ECO:0000256" key="7">
    <source>
        <dbReference type="PROSITE-ProRule" id="PRU01091"/>
    </source>
</evidence>
<dbReference type="SUPFAM" id="SSF52172">
    <property type="entry name" value="CheY-like"/>
    <property type="match status" value="1"/>
</dbReference>
<dbReference type="InterPro" id="IPR036388">
    <property type="entry name" value="WH-like_DNA-bd_sf"/>
</dbReference>
<organism evidence="10">
    <name type="scientific">Lyngbya confervoides BDU141951</name>
    <dbReference type="NCBI Taxonomy" id="1574623"/>
    <lineage>
        <taxon>Bacteria</taxon>
        <taxon>Bacillati</taxon>
        <taxon>Cyanobacteriota</taxon>
        <taxon>Cyanophyceae</taxon>
        <taxon>Oscillatoriophycideae</taxon>
        <taxon>Oscillatoriales</taxon>
        <taxon>Microcoleaceae</taxon>
        <taxon>Lyngbya</taxon>
    </lineage>
</organism>
<dbReference type="GO" id="GO:0006355">
    <property type="term" value="P:regulation of DNA-templated transcription"/>
    <property type="evidence" value="ECO:0007669"/>
    <property type="project" value="InterPro"/>
</dbReference>
<dbReference type="GO" id="GO:0032993">
    <property type="term" value="C:protein-DNA complex"/>
    <property type="evidence" value="ECO:0007669"/>
    <property type="project" value="TreeGrafter"/>
</dbReference>
<dbReference type="CDD" id="cd17574">
    <property type="entry name" value="REC_OmpR"/>
    <property type="match status" value="1"/>
</dbReference>
<dbReference type="CDD" id="cd00383">
    <property type="entry name" value="trans_reg_C"/>
    <property type="match status" value="1"/>
</dbReference>
<dbReference type="PROSITE" id="PS51755">
    <property type="entry name" value="OMPR_PHOB"/>
    <property type="match status" value="1"/>
</dbReference>
<dbReference type="InterPro" id="IPR039420">
    <property type="entry name" value="WalR-like"/>
</dbReference>
<dbReference type="PANTHER" id="PTHR48111">
    <property type="entry name" value="REGULATOR OF RPOS"/>
    <property type="match status" value="1"/>
</dbReference>
<dbReference type="FunFam" id="3.40.50.2300:FF:000001">
    <property type="entry name" value="DNA-binding response regulator PhoB"/>
    <property type="match status" value="1"/>
</dbReference>
<dbReference type="Gene3D" id="6.10.250.690">
    <property type="match status" value="1"/>
</dbReference>
<evidence type="ECO:0000259" key="8">
    <source>
        <dbReference type="PROSITE" id="PS50110"/>
    </source>
</evidence>
<feature type="modified residue" description="4-aspartylphosphate" evidence="6">
    <location>
        <position position="51"/>
    </location>
</feature>
<accession>A0A8T6QTW9</accession>
<dbReference type="Gene3D" id="3.40.50.2300">
    <property type="match status" value="1"/>
</dbReference>
<dbReference type="GO" id="GO:0000156">
    <property type="term" value="F:phosphorelay response regulator activity"/>
    <property type="evidence" value="ECO:0007669"/>
    <property type="project" value="TreeGrafter"/>
</dbReference>
<evidence type="ECO:0000256" key="6">
    <source>
        <dbReference type="PROSITE-ProRule" id="PRU00169"/>
    </source>
</evidence>
<reference evidence="10" key="3">
    <citation type="submission" date="2020-02" db="EMBL/GenBank/DDBJ databases">
        <authorList>
            <person name="Sarangi A.N."/>
            <person name="Ghosh S."/>
            <person name="Mukherjee M."/>
            <person name="Tripathy S."/>
        </authorList>
    </citation>
    <scope>NUCLEOTIDE SEQUENCE</scope>
    <source>
        <strain evidence="10">BDU141951</strain>
    </source>
</reference>
<dbReference type="SUPFAM" id="SSF46894">
    <property type="entry name" value="C-terminal effector domain of the bipartite response regulators"/>
    <property type="match status" value="1"/>
</dbReference>
<gene>
    <name evidence="10" type="ORF">QQ91_017460</name>
</gene>
<feature type="domain" description="Response regulatory" evidence="8">
    <location>
        <begin position="2"/>
        <end position="116"/>
    </location>
</feature>
<dbReference type="EMBL" id="JTHE02000003">
    <property type="protein sequence ID" value="NEV68889.1"/>
    <property type="molecule type" value="Genomic_DNA"/>
</dbReference>
<comment type="caution">
    <text evidence="10">The sequence shown here is derived from an EMBL/GenBank/DDBJ whole genome shotgun (WGS) entry which is preliminary data.</text>
</comment>
<dbReference type="SMART" id="SM00448">
    <property type="entry name" value="REC"/>
    <property type="match status" value="1"/>
</dbReference>
<dbReference type="InterPro" id="IPR001867">
    <property type="entry name" value="OmpR/PhoB-type_DNA-bd"/>
</dbReference>
<dbReference type="GO" id="GO:0000976">
    <property type="term" value="F:transcription cis-regulatory region binding"/>
    <property type="evidence" value="ECO:0007669"/>
    <property type="project" value="TreeGrafter"/>
</dbReference>
<dbReference type="Gene3D" id="1.10.10.10">
    <property type="entry name" value="Winged helix-like DNA-binding domain superfamily/Winged helix DNA-binding domain"/>
    <property type="match status" value="1"/>
</dbReference>
<evidence type="ECO:0000256" key="2">
    <source>
        <dbReference type="ARBA" id="ARBA00023012"/>
    </source>
</evidence>
<sequence length="249" mass="27535">MKILFVEDNPHTGDLISGILEANRYAVDVVADGETGLEMATQWPYDLILLDLMLPKLNGIEVCRQLRFRGCQTPILMLTAREASQDVIAGLDAGADDYVVKSCEPDQLLARVRALLRRGGEASPSPLLTWGDLCLDPASAQVTFRQAAVPCRPREYTLLELFLRNPQRLLSRSNIIDHLWSFDDAPVEGSVTTLIKDLRRRLKVAGMTEDPIETVYGLGYRLKPCPHEALSSATAADWGTPLALSLIHI</sequence>
<keyword evidence="1 6" id="KW-0597">Phosphoprotein</keyword>
<dbReference type="SMART" id="SM00862">
    <property type="entry name" value="Trans_reg_C"/>
    <property type="match status" value="1"/>
</dbReference>
<evidence type="ECO:0000256" key="4">
    <source>
        <dbReference type="ARBA" id="ARBA00023125"/>
    </source>
</evidence>
<keyword evidence="2" id="KW-0902">Two-component regulatory system</keyword>
<reference evidence="10" key="1">
    <citation type="submission" date="2014-11" db="EMBL/GenBank/DDBJ databases">
        <authorList>
            <person name="Malar M.C."/>
            <person name="Sen D."/>
            <person name="Tripathy S."/>
        </authorList>
    </citation>
    <scope>NUCLEOTIDE SEQUENCE</scope>
    <source>
        <strain evidence="10">BDU141951</strain>
    </source>
</reference>
<feature type="domain" description="OmpR/PhoB-type" evidence="9">
    <location>
        <begin position="125"/>
        <end position="224"/>
    </location>
</feature>
<dbReference type="InterPro" id="IPR001789">
    <property type="entry name" value="Sig_transdc_resp-reg_receiver"/>
</dbReference>
<evidence type="ECO:0000256" key="1">
    <source>
        <dbReference type="ARBA" id="ARBA00022553"/>
    </source>
</evidence>
<name>A0A8T6QTW9_9CYAN</name>
<evidence type="ECO:0000259" key="9">
    <source>
        <dbReference type="PROSITE" id="PS51755"/>
    </source>
</evidence>
<dbReference type="InterPro" id="IPR011006">
    <property type="entry name" value="CheY-like_superfamily"/>
</dbReference>
<evidence type="ECO:0000256" key="3">
    <source>
        <dbReference type="ARBA" id="ARBA00023015"/>
    </source>
</evidence>
<dbReference type="Pfam" id="PF00486">
    <property type="entry name" value="Trans_reg_C"/>
    <property type="match status" value="1"/>
</dbReference>
<evidence type="ECO:0000313" key="10">
    <source>
        <dbReference type="EMBL" id="NEV68889.1"/>
    </source>
</evidence>
<dbReference type="Pfam" id="PF00072">
    <property type="entry name" value="Response_reg"/>
    <property type="match status" value="1"/>
</dbReference>
<keyword evidence="5" id="KW-0804">Transcription</keyword>
<dbReference type="GO" id="GO:0005829">
    <property type="term" value="C:cytosol"/>
    <property type="evidence" value="ECO:0007669"/>
    <property type="project" value="TreeGrafter"/>
</dbReference>
<dbReference type="PANTHER" id="PTHR48111:SF15">
    <property type="entry name" value="OMPR SUBFAMILY"/>
    <property type="match status" value="1"/>
</dbReference>
<evidence type="ECO:0000256" key="5">
    <source>
        <dbReference type="ARBA" id="ARBA00023163"/>
    </source>
</evidence>
<proteinExistence type="predicted"/>
<dbReference type="PROSITE" id="PS50110">
    <property type="entry name" value="RESPONSE_REGULATORY"/>
    <property type="match status" value="1"/>
</dbReference>
<keyword evidence="4 7" id="KW-0238">DNA-binding</keyword>
<feature type="DNA-binding region" description="OmpR/PhoB-type" evidence="7">
    <location>
        <begin position="125"/>
        <end position="224"/>
    </location>
</feature>
<dbReference type="InterPro" id="IPR016032">
    <property type="entry name" value="Sig_transdc_resp-reg_C-effctor"/>
</dbReference>
<keyword evidence="3" id="KW-0805">Transcription regulation</keyword>
<reference evidence="10" key="2">
    <citation type="journal article" date="2015" name="Genome Announc.">
        <title>Draft Genome Sequence of Filamentous Marine Cyanobacterium Lyngbya confervoides Strain BDU141951.</title>
        <authorList>
            <person name="Chandrababunaidu M.M."/>
            <person name="Sen D."/>
            <person name="Tripathy S."/>
        </authorList>
    </citation>
    <scope>NUCLEOTIDE SEQUENCE</scope>
    <source>
        <strain evidence="10">BDU141951</strain>
    </source>
</reference>
<dbReference type="AlphaFoldDB" id="A0A8T6QTW9"/>